<dbReference type="AlphaFoldDB" id="A0A194XW04"/>
<evidence type="ECO:0000256" key="1">
    <source>
        <dbReference type="SAM" id="SignalP"/>
    </source>
</evidence>
<evidence type="ECO:0000313" key="2">
    <source>
        <dbReference type="EMBL" id="KUJ23897.1"/>
    </source>
</evidence>
<organism evidence="2 3">
    <name type="scientific">Mollisia scopiformis</name>
    <name type="common">Conifer needle endophyte fungus</name>
    <name type="synonym">Phialocephala scopiformis</name>
    <dbReference type="NCBI Taxonomy" id="149040"/>
    <lineage>
        <taxon>Eukaryota</taxon>
        <taxon>Fungi</taxon>
        <taxon>Dikarya</taxon>
        <taxon>Ascomycota</taxon>
        <taxon>Pezizomycotina</taxon>
        <taxon>Leotiomycetes</taxon>
        <taxon>Helotiales</taxon>
        <taxon>Mollisiaceae</taxon>
        <taxon>Mollisia</taxon>
    </lineage>
</organism>
<accession>A0A194XW04</accession>
<evidence type="ECO:0000313" key="3">
    <source>
        <dbReference type="Proteomes" id="UP000070700"/>
    </source>
</evidence>
<name>A0A194XW04_MOLSC</name>
<evidence type="ECO:0008006" key="4">
    <source>
        <dbReference type="Google" id="ProtNLM"/>
    </source>
</evidence>
<keyword evidence="1" id="KW-0732">Signal</keyword>
<dbReference type="GeneID" id="28831739"/>
<keyword evidence="3" id="KW-1185">Reference proteome</keyword>
<feature type="chain" id="PRO_5008268657" description="Antifreeze protein" evidence="1">
    <location>
        <begin position="17"/>
        <end position="255"/>
    </location>
</feature>
<dbReference type="Proteomes" id="UP000070700">
    <property type="component" value="Unassembled WGS sequence"/>
</dbReference>
<gene>
    <name evidence="2" type="ORF">LY89DRAFT_776109</name>
</gene>
<protein>
    <recommendedName>
        <fullName evidence="4">Antifreeze protein</fullName>
    </recommendedName>
</protein>
<dbReference type="EMBL" id="KQ947404">
    <property type="protein sequence ID" value="KUJ23897.1"/>
    <property type="molecule type" value="Genomic_DNA"/>
</dbReference>
<proteinExistence type="predicted"/>
<dbReference type="KEGG" id="psco:LY89DRAFT_776109"/>
<dbReference type="RefSeq" id="XP_018078252.1">
    <property type="nucleotide sequence ID" value="XM_018222013.1"/>
</dbReference>
<dbReference type="STRING" id="149040.A0A194XW04"/>
<sequence>MQTTLFLLGLATSALANVMERQATCNADNCLRGLRGTANMVPPLSSRLDDCSSFQLATVTPAPTTITTTVATETITVTEAAVTARAILPRQETVYPSSIPAYATYCPVSSRYASACSCLGVTATTTTVGTPTVTISTTATATVTYTPNLYACSPADSASACGGSCDGTCFPDVNGVGYCKQNRPCEGLTPCTADSDCPSDICLVNGCGTVCAETQYLCPNTSSAKFLFRKKSEGMEAGKRAMVATEKGMMEMDDI</sequence>
<reference evidence="2 3" key="1">
    <citation type="submission" date="2015-10" db="EMBL/GenBank/DDBJ databases">
        <title>Full genome of DAOMC 229536 Phialocephala scopiformis, a fungal endophyte of spruce producing the potent anti-insectan compound rugulosin.</title>
        <authorList>
            <consortium name="DOE Joint Genome Institute"/>
            <person name="Walker A.K."/>
            <person name="Frasz S.L."/>
            <person name="Seifert K.A."/>
            <person name="Miller J.D."/>
            <person name="Mondo S.J."/>
            <person name="Labutti K."/>
            <person name="Lipzen A."/>
            <person name="Dockter R."/>
            <person name="Kennedy M."/>
            <person name="Grigoriev I.V."/>
            <person name="Spatafora J.W."/>
        </authorList>
    </citation>
    <scope>NUCLEOTIDE SEQUENCE [LARGE SCALE GENOMIC DNA]</scope>
    <source>
        <strain evidence="2 3">CBS 120377</strain>
    </source>
</reference>
<dbReference type="OrthoDB" id="3555251at2759"/>
<feature type="signal peptide" evidence="1">
    <location>
        <begin position="1"/>
        <end position="16"/>
    </location>
</feature>
<dbReference type="InParanoid" id="A0A194XW04"/>